<proteinExistence type="predicted"/>
<keyword evidence="5" id="KW-1185">Reference proteome</keyword>
<dbReference type="InterPro" id="IPR000421">
    <property type="entry name" value="FA58C"/>
</dbReference>
<dbReference type="SUPFAM" id="SSF49785">
    <property type="entry name" value="Galactose-binding domain-like"/>
    <property type="match status" value="1"/>
</dbReference>
<comment type="caution">
    <text evidence="4">The sequence shown here is derived from an EMBL/GenBank/DDBJ whole genome shotgun (WGS) entry which is preliminary data.</text>
</comment>
<organism evidence="4 5">
    <name type="scientific">Pedosphaera parvula (strain Ellin514)</name>
    <dbReference type="NCBI Taxonomy" id="320771"/>
    <lineage>
        <taxon>Bacteria</taxon>
        <taxon>Pseudomonadati</taxon>
        <taxon>Verrucomicrobiota</taxon>
        <taxon>Pedosphaerae</taxon>
        <taxon>Pedosphaerales</taxon>
        <taxon>Pedosphaeraceae</taxon>
        <taxon>Pedosphaera</taxon>
    </lineage>
</organism>
<name>B9XF62_PEDPL</name>
<dbReference type="InterPro" id="IPR013320">
    <property type="entry name" value="ConA-like_dom_sf"/>
</dbReference>
<dbReference type="SMART" id="SM00409">
    <property type="entry name" value="IG"/>
    <property type="match status" value="2"/>
</dbReference>
<keyword evidence="1 2" id="KW-0732">Signal</keyword>
<dbReference type="InterPro" id="IPR036179">
    <property type="entry name" value="Ig-like_dom_sf"/>
</dbReference>
<feature type="chain" id="PRO_5002894343" evidence="2">
    <location>
        <begin position="27"/>
        <end position="1414"/>
    </location>
</feature>
<evidence type="ECO:0000259" key="3">
    <source>
        <dbReference type="PROSITE" id="PS50022"/>
    </source>
</evidence>
<feature type="signal peptide" evidence="2">
    <location>
        <begin position="1"/>
        <end position="26"/>
    </location>
</feature>
<protein>
    <submittedName>
        <fullName evidence="4">Coagulation factor 5/8 type domain protein</fullName>
    </submittedName>
</protein>
<dbReference type="Gene3D" id="2.60.40.10">
    <property type="entry name" value="Immunoglobulins"/>
    <property type="match status" value="2"/>
</dbReference>
<reference evidence="4 5" key="1">
    <citation type="journal article" date="2011" name="J. Bacteriol.">
        <title>Genome sequence of 'Pedosphaera parvula' Ellin514, an aerobic Verrucomicrobial isolate from pasture soil.</title>
        <authorList>
            <person name="Kant R."/>
            <person name="van Passel M.W."/>
            <person name="Sangwan P."/>
            <person name="Palva A."/>
            <person name="Lucas S."/>
            <person name="Copeland A."/>
            <person name="Lapidus A."/>
            <person name="Glavina Del Rio T."/>
            <person name="Dalin E."/>
            <person name="Tice H."/>
            <person name="Bruce D."/>
            <person name="Goodwin L."/>
            <person name="Pitluck S."/>
            <person name="Chertkov O."/>
            <person name="Larimer F.W."/>
            <person name="Land M.L."/>
            <person name="Hauser L."/>
            <person name="Brettin T.S."/>
            <person name="Detter J.C."/>
            <person name="Han S."/>
            <person name="de Vos W.M."/>
            <person name="Janssen P.H."/>
            <person name="Smidt H."/>
        </authorList>
    </citation>
    <scope>NUCLEOTIDE SEQUENCE [LARGE SCALE GENOMIC DNA]</scope>
    <source>
        <strain evidence="4 5">Ellin514</strain>
    </source>
</reference>
<evidence type="ECO:0000256" key="1">
    <source>
        <dbReference type="ARBA" id="ARBA00022729"/>
    </source>
</evidence>
<gene>
    <name evidence="4" type="ORF">Cflav_PD4238</name>
</gene>
<accession>B9XF62</accession>
<dbReference type="Gene3D" id="2.60.40.1220">
    <property type="match status" value="3"/>
</dbReference>
<evidence type="ECO:0000256" key="2">
    <source>
        <dbReference type="SAM" id="SignalP"/>
    </source>
</evidence>
<dbReference type="Gene3D" id="2.60.120.200">
    <property type="match status" value="3"/>
</dbReference>
<dbReference type="InterPro" id="IPR013783">
    <property type="entry name" value="Ig-like_fold"/>
</dbReference>
<dbReference type="SUPFAM" id="SSF48726">
    <property type="entry name" value="Immunoglobulin"/>
    <property type="match status" value="2"/>
</dbReference>
<dbReference type="Pfam" id="PF13385">
    <property type="entry name" value="Laminin_G_3"/>
    <property type="match status" value="3"/>
</dbReference>
<feature type="domain" description="F5/8 type C" evidence="3">
    <location>
        <begin position="24"/>
        <end position="174"/>
    </location>
</feature>
<sequence length="1414" mass="148822" precursor="true">MFRKLVPFVACGAVLAGLISPSTSRAANIQGVTINSVSSEYLSGVEQRRATNMLNNTGLYGDILTTVPGGAMWVSFTNTAAALTNEYVTFDLGAVHPIDQMKVWPYNEGANLTTPKQGLRSADILTSFDGVNYTTNFPNYAFNLAPGTFVSTVQSIPFNGLQARYVRLNVHTNWGNTFRVGIGKVRFVDTNVPPTLNSASYSFAGNRVTVRFSESVLPSTATNIANYSIQSGATTATIQSATMDIYNDGVVLQTSPLNTNLSYTLTASNVRDAANTISIVNNSQVTLGAELIAWLKADVGVLTDGGGNVTQWNDQSGLGNNALVATNGAAPFLSTGVVNGNPAVHFDGISQVLEISNNPSLYSDRDFTIYLLLSVDSLGVVHGPISKAQTNIPASFDFQIAKTSGRLNFVRGNGSGYNSFSPTAGALSAGQYYLLSIVMRGTNALMYQNGNFFANAAYTAGFGDAGSAVRIGMRQDLGTKFQGNLAEVMLFRGAVSDSEKTAIDNYLGSKYGISIIPLAITQQPSNVTQQEGKTASFWVDAIAGSPTILYQWQKNGLNISGATNASYTTPILVQSDSGATFRAIVSTPLGISTNSSTVTLTVTADTQAPTIFSATRQSGSSNTIMVVYSEDVAPLAATNAANYTLDNGVTVSSVAVGSAANQVILNTSALDNSTIYTLGVQNVKDLFNQTISPASTLVMPANMALWLRADSGVVSDSSGNVTEWNDQSPNRNNATQYLGANYYPVLVPGAMNGQPVVRFGVGATNFMQVASSSSVAITSDMTIYAVVNIPDLSVPCEIIGKTAVQYPAPYDYYVQTTTLTRFYRGNGTSGYALVNGTPPSLGVPHVLAVRMAGSSVTHYVDGVSAGTGTIVTNIADTGAPLRIGGRSDLAQTMHGDMSEILLFRSGLSATERRAVDSYLSLKYFPFIFTQQPQSVSKLEGETATFTVGASQGAASLSYQWQRNSVNIPGATNFSYTTPLLVQADSGSTFRVLITPLGGTTATSDTATLTVSPDNQAPTVVSIGKAFWNQNQIIVVFSESVDPSMATNSSNYVLDNGATVTGAAIGTAPNLIVLSTSGLNASTTYSVTVQNVRDLYNNTISTSNTPVGYYPASLGLWLKADAGLTVDAQNYVSSWADQSGYGNTASFYDPTAYPLFVPSANDGLPAVNFNGTNQYLAVNPSPSLTITGDLSIYVVARIKDFTSTTNEVGLVEKTDGNLAAPFDYYLAKTTGLPWFYRGAGQGQPYGSVTGTKAPPINSTHILSVVMNGNQATHYLDGLTNGTGTITQVGGDNPTKVIGIGTRDGFQPKMNGDFKEILLFTSAVSDADRAAIDSYLTSKYGILVGPVPKITLAATGGGSIVLSWPTPNLNFTLQSAADLSGSAWTTAPDAVTSSNGVSSVNISVTAAQKFYRLHKQ</sequence>
<dbReference type="InterPro" id="IPR014755">
    <property type="entry name" value="Cu-Rt/internalin_Ig-like"/>
</dbReference>
<evidence type="ECO:0000313" key="5">
    <source>
        <dbReference type="Proteomes" id="UP000003688"/>
    </source>
</evidence>
<dbReference type="EMBL" id="ABOX02000009">
    <property type="protein sequence ID" value="EEF61560.1"/>
    <property type="molecule type" value="Genomic_DNA"/>
</dbReference>
<dbReference type="SUPFAM" id="SSF49899">
    <property type="entry name" value="Concanavalin A-like lectins/glucanases"/>
    <property type="match status" value="3"/>
</dbReference>
<dbReference type="STRING" id="320771.Cflav_PD4238"/>
<dbReference type="Gene3D" id="2.60.120.260">
    <property type="entry name" value="Galactose-binding domain-like"/>
    <property type="match status" value="1"/>
</dbReference>
<dbReference type="RefSeq" id="WP_007414452.1">
    <property type="nucleotide sequence ID" value="NZ_ABOX02000009.1"/>
</dbReference>
<dbReference type="PROSITE" id="PS50022">
    <property type="entry name" value="FA58C_3"/>
    <property type="match status" value="1"/>
</dbReference>
<dbReference type="Proteomes" id="UP000003688">
    <property type="component" value="Unassembled WGS sequence"/>
</dbReference>
<dbReference type="InterPro" id="IPR008979">
    <property type="entry name" value="Galactose-bd-like_sf"/>
</dbReference>
<dbReference type="InterPro" id="IPR003599">
    <property type="entry name" value="Ig_sub"/>
</dbReference>
<dbReference type="OrthoDB" id="196372at2"/>
<evidence type="ECO:0000313" key="4">
    <source>
        <dbReference type="EMBL" id="EEF61560.1"/>
    </source>
</evidence>